<dbReference type="InterPro" id="IPR013360">
    <property type="entry name" value="Pilus_4_PilW"/>
</dbReference>
<dbReference type="InterPro" id="IPR011990">
    <property type="entry name" value="TPR-like_helical_dom_sf"/>
</dbReference>
<evidence type="ECO:0000256" key="1">
    <source>
        <dbReference type="ARBA" id="ARBA00022737"/>
    </source>
</evidence>
<evidence type="ECO:0000256" key="2">
    <source>
        <dbReference type="ARBA" id="ARBA00022803"/>
    </source>
</evidence>
<dbReference type="Pfam" id="PF13432">
    <property type="entry name" value="TPR_16"/>
    <property type="match status" value="1"/>
</dbReference>
<dbReference type="PROSITE" id="PS50293">
    <property type="entry name" value="TPR_REGION"/>
    <property type="match status" value="1"/>
</dbReference>
<reference evidence="6" key="1">
    <citation type="submission" date="2016-10" db="EMBL/GenBank/DDBJ databases">
        <authorList>
            <person name="Varghese N."/>
            <person name="Submissions S."/>
        </authorList>
    </citation>
    <scope>NUCLEOTIDE SEQUENCE [LARGE SCALE GENOMIC DNA]</scope>
    <source>
        <strain evidence="6">CGMCC 1.6494</strain>
    </source>
</reference>
<evidence type="ECO:0000313" key="5">
    <source>
        <dbReference type="EMBL" id="SDN44916.1"/>
    </source>
</evidence>
<name>A0A1H0BH08_9GAMM</name>
<dbReference type="AlphaFoldDB" id="A0A1H0BH08"/>
<evidence type="ECO:0000313" key="6">
    <source>
        <dbReference type="Proteomes" id="UP000199677"/>
    </source>
</evidence>
<proteinExistence type="predicted"/>
<dbReference type="InterPro" id="IPR011717">
    <property type="entry name" value="TPR-4"/>
</dbReference>
<dbReference type="Pfam" id="PF13424">
    <property type="entry name" value="TPR_12"/>
    <property type="match status" value="1"/>
</dbReference>
<dbReference type="SUPFAM" id="SSF48452">
    <property type="entry name" value="TPR-like"/>
    <property type="match status" value="1"/>
</dbReference>
<dbReference type="InterPro" id="IPR051012">
    <property type="entry name" value="CellSynth/LPSAsmb/PSIAsmb"/>
</dbReference>
<dbReference type="PANTHER" id="PTHR45586">
    <property type="entry name" value="TPR REPEAT-CONTAINING PROTEIN PA4667"/>
    <property type="match status" value="1"/>
</dbReference>
<dbReference type="SMART" id="SM00028">
    <property type="entry name" value="TPR"/>
    <property type="match status" value="4"/>
</dbReference>
<feature type="chain" id="PRO_5011495784" evidence="4">
    <location>
        <begin position="32"/>
        <end position="245"/>
    </location>
</feature>
<dbReference type="NCBIfam" id="TIGR02521">
    <property type="entry name" value="type_IV_pilW"/>
    <property type="match status" value="1"/>
</dbReference>
<keyword evidence="2 3" id="KW-0802">TPR repeat</keyword>
<dbReference type="PROSITE" id="PS50005">
    <property type="entry name" value="TPR"/>
    <property type="match status" value="3"/>
</dbReference>
<feature type="repeat" description="TPR" evidence="3">
    <location>
        <begin position="148"/>
        <end position="181"/>
    </location>
</feature>
<dbReference type="GO" id="GO:0042802">
    <property type="term" value="F:identical protein binding"/>
    <property type="evidence" value="ECO:0007669"/>
    <property type="project" value="InterPro"/>
</dbReference>
<keyword evidence="6" id="KW-1185">Reference proteome</keyword>
<dbReference type="PANTHER" id="PTHR45586:SF1">
    <property type="entry name" value="LIPOPOLYSACCHARIDE ASSEMBLY PROTEIN B"/>
    <property type="match status" value="1"/>
</dbReference>
<feature type="repeat" description="TPR" evidence="3">
    <location>
        <begin position="44"/>
        <end position="77"/>
    </location>
</feature>
<feature type="repeat" description="TPR" evidence="3">
    <location>
        <begin position="78"/>
        <end position="111"/>
    </location>
</feature>
<evidence type="ECO:0000256" key="4">
    <source>
        <dbReference type="SAM" id="SignalP"/>
    </source>
</evidence>
<evidence type="ECO:0000256" key="3">
    <source>
        <dbReference type="PROSITE-ProRule" id="PRU00339"/>
    </source>
</evidence>
<protein>
    <submittedName>
        <fullName evidence="5">Type IV pilus assembly protein PilF</fullName>
    </submittedName>
</protein>
<dbReference type="OrthoDB" id="129043at2"/>
<gene>
    <name evidence="5" type="ORF">SAMN04487951_10586</name>
</gene>
<dbReference type="PROSITE" id="PS51257">
    <property type="entry name" value="PROKAR_LIPOPROTEIN"/>
    <property type="match status" value="1"/>
</dbReference>
<accession>A0A1H0BH08</accession>
<dbReference type="STRING" id="416873.SAMN04487951_10586"/>
<feature type="signal peptide" evidence="4">
    <location>
        <begin position="1"/>
        <end position="31"/>
    </location>
</feature>
<keyword evidence="4" id="KW-0732">Signal</keyword>
<dbReference type="InterPro" id="IPR019734">
    <property type="entry name" value="TPR_rpt"/>
</dbReference>
<dbReference type="Pfam" id="PF07721">
    <property type="entry name" value="TPR_4"/>
    <property type="match status" value="1"/>
</dbReference>
<dbReference type="Proteomes" id="UP000199677">
    <property type="component" value="Unassembled WGS sequence"/>
</dbReference>
<organism evidence="5 6">
    <name type="scientific">Vreelandella arcis</name>
    <dbReference type="NCBI Taxonomy" id="416873"/>
    <lineage>
        <taxon>Bacteria</taxon>
        <taxon>Pseudomonadati</taxon>
        <taxon>Pseudomonadota</taxon>
        <taxon>Gammaproteobacteria</taxon>
        <taxon>Oceanospirillales</taxon>
        <taxon>Halomonadaceae</taxon>
        <taxon>Vreelandella</taxon>
    </lineage>
</organism>
<dbReference type="EMBL" id="FNII01000005">
    <property type="protein sequence ID" value="SDN44916.1"/>
    <property type="molecule type" value="Genomic_DNA"/>
</dbReference>
<dbReference type="RefSeq" id="WP_089704162.1">
    <property type="nucleotide sequence ID" value="NZ_FNII01000005.1"/>
</dbReference>
<dbReference type="Gene3D" id="1.25.40.10">
    <property type="entry name" value="Tetratricopeptide repeat domain"/>
    <property type="match status" value="1"/>
</dbReference>
<sequence length="245" mass="27228">MISHRRLYHPSRVPMLAALVGSMWLAGCASSSNVPSSPSTPEAASAYTQLGVAYLERDNLPRALKALDRALEIAPDNAEALQAIALVYQRQGENNLADEYFQRAIDKAPNFTRARNNYAAFLYQEGRVEAACEQLENASQDAQYDNRTQLFANLGQCYLALGKTDLARERLKRAQRIDPRNPRGYFMLAELEYSQGNYTEAWAPLQRYLQLAGPSQNALSLAVDIAKARGDHAAAADYQRQLNAD</sequence>
<keyword evidence="1" id="KW-0677">Repeat</keyword>